<evidence type="ECO:0000313" key="2">
    <source>
        <dbReference type="EMBL" id="RXE55494.1"/>
    </source>
</evidence>
<dbReference type="PANTHER" id="PTHR42930:SF2">
    <property type="entry name" value="PHOU DOMAIN-CONTAINING PROTEIN"/>
    <property type="match status" value="1"/>
</dbReference>
<sequence length="335" mass="37467">MEIRKVQITGGSSYIVSLPKEWIKSTNIQKNDPVGLIVQPDGSLLITPKISGEAVQRVKEFEVSGSTDRTYLLRYLVGAYIAGYTTIRIRSKGRLPAFVRKLVRDFTQMAVGQEVINETDDSITLKDLLNPAEMPFCNTLRRMSVIVKSMQEDAVTALATRDAVLAEDVVARDTEVDRLHWLIARQNHLILLDMTLSRKMSIPTGTAMYYFLISRIIERMGDHATRVARNALILKDREVDGEILAMIGTASTLALEIFQKSMEAFYCSDIVKANEILKMVPDLEEQSRQISGRSLQYDAVTAIPLGSVADSVRRIGEYSGDICENIINHLIGKEL</sequence>
<evidence type="ECO:0000313" key="3">
    <source>
        <dbReference type="Proteomes" id="UP000290932"/>
    </source>
</evidence>
<evidence type="ECO:0000259" key="1">
    <source>
        <dbReference type="SMART" id="SM00966"/>
    </source>
</evidence>
<dbReference type="SMART" id="SM00966">
    <property type="entry name" value="SpoVT_AbrB"/>
    <property type="match status" value="1"/>
</dbReference>
<feature type="domain" description="SpoVT-AbrB" evidence="1">
    <location>
        <begin position="8"/>
        <end position="54"/>
    </location>
</feature>
<dbReference type="Pfam" id="PF04014">
    <property type="entry name" value="MazE_antitoxin"/>
    <property type="match status" value="1"/>
</dbReference>
<organism evidence="2 3">
    <name type="scientific">Methanoculleus taiwanensis</name>
    <dbReference type="NCBI Taxonomy" id="1550565"/>
    <lineage>
        <taxon>Archaea</taxon>
        <taxon>Methanobacteriati</taxon>
        <taxon>Methanobacteriota</taxon>
        <taxon>Stenosarchaea group</taxon>
        <taxon>Methanomicrobia</taxon>
        <taxon>Methanomicrobiales</taxon>
        <taxon>Methanomicrobiaceae</taxon>
        <taxon>Methanoculleus</taxon>
    </lineage>
</organism>
<dbReference type="InterPro" id="IPR028366">
    <property type="entry name" value="PhoU"/>
</dbReference>
<dbReference type="OrthoDB" id="40991at2157"/>
<dbReference type="InterPro" id="IPR038078">
    <property type="entry name" value="PhoU-like_sf"/>
</dbReference>
<dbReference type="Proteomes" id="UP000290932">
    <property type="component" value="Unassembled WGS sequence"/>
</dbReference>
<accession>A0A498GZF4</accession>
<dbReference type="EMBL" id="LHQS01000003">
    <property type="protein sequence ID" value="RXE55494.1"/>
    <property type="molecule type" value="Genomic_DNA"/>
</dbReference>
<keyword evidence="3" id="KW-1185">Reference proteome</keyword>
<reference evidence="2 3" key="1">
    <citation type="journal article" date="2015" name="Int. J. Syst. Evol. Microbiol.">
        <title>Methanoculleus taiwanensis sp. nov., a methanogen isolated from deep marine sediment at the deformation front area near Taiwan.</title>
        <authorList>
            <person name="Weng C.Y."/>
            <person name="Chen S.C."/>
            <person name="Lai M.C."/>
            <person name="Wu S.Y."/>
            <person name="Lin S."/>
            <person name="Yang T.F."/>
            <person name="Chen P.C."/>
        </authorList>
    </citation>
    <scope>NUCLEOTIDE SEQUENCE [LARGE SCALE GENOMIC DNA]</scope>
    <source>
        <strain evidence="2 3">CYW4</strain>
    </source>
</reference>
<comment type="caution">
    <text evidence="2">The sequence shown here is derived from an EMBL/GenBank/DDBJ whole genome shotgun (WGS) entry which is preliminary data.</text>
</comment>
<proteinExistence type="predicted"/>
<dbReference type="GO" id="GO:0030643">
    <property type="term" value="P:intracellular phosphate ion homeostasis"/>
    <property type="evidence" value="ECO:0007669"/>
    <property type="project" value="InterPro"/>
</dbReference>
<protein>
    <submittedName>
        <fullName evidence="2">PhoU family transcriptional regulator</fullName>
    </submittedName>
</protein>
<dbReference type="SUPFAM" id="SSF109755">
    <property type="entry name" value="PhoU-like"/>
    <property type="match status" value="1"/>
</dbReference>
<gene>
    <name evidence="2" type="ORF">ABH15_12290</name>
</gene>
<dbReference type="InterPro" id="IPR026022">
    <property type="entry name" value="PhoU_dom"/>
</dbReference>
<dbReference type="GO" id="GO:0003677">
    <property type="term" value="F:DNA binding"/>
    <property type="evidence" value="ECO:0007669"/>
    <property type="project" value="InterPro"/>
</dbReference>
<dbReference type="RefSeq" id="WP_128694689.1">
    <property type="nucleotide sequence ID" value="NZ_LHQS01000003.1"/>
</dbReference>
<dbReference type="AlphaFoldDB" id="A0A498GZF4"/>
<dbReference type="GO" id="GO:0045936">
    <property type="term" value="P:negative regulation of phosphate metabolic process"/>
    <property type="evidence" value="ECO:0007669"/>
    <property type="project" value="InterPro"/>
</dbReference>
<name>A0A498GZF4_9EURY</name>
<dbReference type="Pfam" id="PF01895">
    <property type="entry name" value="PhoU"/>
    <property type="match status" value="1"/>
</dbReference>
<dbReference type="PANTHER" id="PTHR42930">
    <property type="entry name" value="PHOSPHATE-SPECIFIC TRANSPORT SYSTEM ACCESSORY PROTEIN PHOU"/>
    <property type="match status" value="1"/>
</dbReference>
<dbReference type="Gene3D" id="1.20.58.220">
    <property type="entry name" value="Phosphate transport system protein phou homolog 2, domain 2"/>
    <property type="match status" value="1"/>
</dbReference>
<dbReference type="InterPro" id="IPR007159">
    <property type="entry name" value="SpoVT-AbrB_dom"/>
</dbReference>